<feature type="transmembrane region" description="Helical" evidence="9">
    <location>
        <begin position="53"/>
        <end position="73"/>
    </location>
</feature>
<dbReference type="CDD" id="cd06261">
    <property type="entry name" value="TM_PBP2"/>
    <property type="match status" value="1"/>
</dbReference>
<reference evidence="11" key="1">
    <citation type="submission" date="2022-12" db="EMBL/GenBank/DDBJ databases">
        <title>Polyphasic identification of a Novel Hot-Spring Cyanobacterium Ocullathermofonsia sinensis gen nov. sp. nov. and Genomic Insights on its Adaptations to the Thermal Habitat.</title>
        <authorList>
            <person name="Daroch M."/>
            <person name="Tang J."/>
            <person name="Jiang Y."/>
        </authorList>
    </citation>
    <scope>NUCLEOTIDE SEQUENCE</scope>
    <source>
        <strain evidence="11">PKUAC-SCTA174</strain>
    </source>
</reference>
<comment type="subcellular location">
    <subcellularLocation>
        <location evidence="1 9">Cell membrane</location>
        <topology evidence="1 9">Multi-pass membrane protein</topology>
    </subcellularLocation>
</comment>
<keyword evidence="3 9" id="KW-0813">Transport</keyword>
<dbReference type="PANTHER" id="PTHR30614">
    <property type="entry name" value="MEMBRANE COMPONENT OF AMINO ACID ABC TRANSPORTER"/>
    <property type="match status" value="1"/>
</dbReference>
<name>A0A9E8ZH01_9CYAN</name>
<keyword evidence="8 9" id="KW-0472">Membrane</keyword>
<evidence type="ECO:0000256" key="3">
    <source>
        <dbReference type="ARBA" id="ARBA00022448"/>
    </source>
</evidence>
<evidence type="ECO:0000256" key="9">
    <source>
        <dbReference type="RuleBase" id="RU363032"/>
    </source>
</evidence>
<feature type="transmembrane region" description="Helical" evidence="9">
    <location>
        <begin position="364"/>
        <end position="386"/>
    </location>
</feature>
<dbReference type="NCBIfam" id="TIGR01726">
    <property type="entry name" value="HEQRo_perm_3TM"/>
    <property type="match status" value="1"/>
</dbReference>
<dbReference type="PANTHER" id="PTHR30614:SF37">
    <property type="entry name" value="AMINO-ACID ABC TRANSPORTER PERMEASE PROTEIN YHDX-RELATED"/>
    <property type="match status" value="1"/>
</dbReference>
<dbReference type="Proteomes" id="UP001163152">
    <property type="component" value="Chromosome"/>
</dbReference>
<feature type="transmembrane region" description="Helical" evidence="9">
    <location>
        <begin position="307"/>
        <end position="325"/>
    </location>
</feature>
<evidence type="ECO:0000256" key="2">
    <source>
        <dbReference type="ARBA" id="ARBA00010072"/>
    </source>
</evidence>
<dbReference type="SUPFAM" id="SSF161098">
    <property type="entry name" value="MetI-like"/>
    <property type="match status" value="2"/>
</dbReference>
<evidence type="ECO:0000259" key="10">
    <source>
        <dbReference type="PROSITE" id="PS50928"/>
    </source>
</evidence>
<gene>
    <name evidence="11" type="ORF">OXH18_11510</name>
</gene>
<keyword evidence="12" id="KW-1185">Reference proteome</keyword>
<evidence type="ECO:0000256" key="8">
    <source>
        <dbReference type="ARBA" id="ARBA00023136"/>
    </source>
</evidence>
<dbReference type="InterPro" id="IPR000515">
    <property type="entry name" value="MetI-like"/>
</dbReference>
<evidence type="ECO:0000256" key="7">
    <source>
        <dbReference type="ARBA" id="ARBA00022989"/>
    </source>
</evidence>
<feature type="transmembrane region" description="Helical" evidence="9">
    <location>
        <begin position="133"/>
        <end position="151"/>
    </location>
</feature>
<dbReference type="GO" id="GO:0006865">
    <property type="term" value="P:amino acid transport"/>
    <property type="evidence" value="ECO:0007669"/>
    <property type="project" value="UniProtKB-KW"/>
</dbReference>
<dbReference type="InterPro" id="IPR043429">
    <property type="entry name" value="ArtM/GltK/GlnP/TcyL/YhdX-like"/>
</dbReference>
<feature type="transmembrane region" description="Helical" evidence="9">
    <location>
        <begin position="21"/>
        <end position="41"/>
    </location>
</feature>
<feature type="domain" description="ABC transmembrane type-1" evidence="10">
    <location>
        <begin position="87"/>
        <end position="383"/>
    </location>
</feature>
<evidence type="ECO:0000256" key="1">
    <source>
        <dbReference type="ARBA" id="ARBA00004651"/>
    </source>
</evidence>
<sequence length="395" mass="43793">MTHASDREKVPLWRDERFWRIALQVIVLVIIVAILSLLIGNMNQSLQQQGRQFNFSFLFNTASFNIGESIIPYSPNDRYYWAFVVGLVNTLRLILVGFVLTTIVGVIAGIASFSDNWLVRKISQVYVELVRNIPLLLQLFMWYFGVFYSLSRSAQPGANQPPNQLLGAVFFTRQGIVIPWPANTPISWISFGLLILAAIVALLLWRWRIQLMEEQGVSGKPQLIALVVLGIAALLLFVIGLGWQFPQLNESNAITGGLRLSLEYSAVLAGLVFYTGAFIAEIVRAGIQAVSRGQWEAAKALGLQQGLLMRLVVFPQALRVIIPSLNSQYMNLAKNSSLALAIGYPDIFSSAATALNQSGRAVEVMLLIAATYLVINLIISVVMNTLNRAVQLKER</sequence>
<accession>A0A9E8ZH01</accession>
<proteinExistence type="inferred from homology"/>
<keyword evidence="7 9" id="KW-1133">Transmembrane helix</keyword>
<dbReference type="Gene3D" id="1.10.3720.10">
    <property type="entry name" value="MetI-like"/>
    <property type="match status" value="1"/>
</dbReference>
<protein>
    <submittedName>
        <fullName evidence="11">ABC transporter permease subunit</fullName>
    </submittedName>
</protein>
<dbReference type="KEGG" id="tsin:OXH18_11510"/>
<organism evidence="11 12">
    <name type="scientific">Thermocoleostomius sinensis A174</name>
    <dbReference type="NCBI Taxonomy" id="2016057"/>
    <lineage>
        <taxon>Bacteria</taxon>
        <taxon>Bacillati</taxon>
        <taxon>Cyanobacteriota</taxon>
        <taxon>Cyanophyceae</taxon>
        <taxon>Oculatellales</taxon>
        <taxon>Oculatellaceae</taxon>
        <taxon>Thermocoleostomius</taxon>
    </lineage>
</organism>
<dbReference type="EMBL" id="CP113797">
    <property type="protein sequence ID" value="WAL62586.1"/>
    <property type="molecule type" value="Genomic_DNA"/>
</dbReference>
<feature type="transmembrane region" description="Helical" evidence="9">
    <location>
        <begin position="226"/>
        <end position="245"/>
    </location>
</feature>
<dbReference type="InterPro" id="IPR035906">
    <property type="entry name" value="MetI-like_sf"/>
</dbReference>
<feature type="transmembrane region" description="Helical" evidence="9">
    <location>
        <begin position="186"/>
        <end position="205"/>
    </location>
</feature>
<evidence type="ECO:0000256" key="5">
    <source>
        <dbReference type="ARBA" id="ARBA00022692"/>
    </source>
</evidence>
<keyword evidence="4" id="KW-1003">Cell membrane</keyword>
<feature type="transmembrane region" description="Helical" evidence="9">
    <location>
        <begin position="265"/>
        <end position="287"/>
    </location>
</feature>
<evidence type="ECO:0000313" key="12">
    <source>
        <dbReference type="Proteomes" id="UP001163152"/>
    </source>
</evidence>
<evidence type="ECO:0000256" key="4">
    <source>
        <dbReference type="ARBA" id="ARBA00022475"/>
    </source>
</evidence>
<keyword evidence="5 9" id="KW-0812">Transmembrane</keyword>
<dbReference type="GO" id="GO:0022857">
    <property type="term" value="F:transmembrane transporter activity"/>
    <property type="evidence" value="ECO:0007669"/>
    <property type="project" value="InterPro"/>
</dbReference>
<feature type="transmembrane region" description="Helical" evidence="9">
    <location>
        <begin position="93"/>
        <end position="113"/>
    </location>
</feature>
<evidence type="ECO:0000313" key="11">
    <source>
        <dbReference type="EMBL" id="WAL62586.1"/>
    </source>
</evidence>
<dbReference type="PROSITE" id="PS50928">
    <property type="entry name" value="ABC_TM1"/>
    <property type="match status" value="1"/>
</dbReference>
<evidence type="ECO:0000256" key="6">
    <source>
        <dbReference type="ARBA" id="ARBA00022970"/>
    </source>
</evidence>
<dbReference type="AlphaFoldDB" id="A0A9E8ZH01"/>
<dbReference type="InterPro" id="IPR010065">
    <property type="entry name" value="AA_ABC_transptr_permease_3TM"/>
</dbReference>
<dbReference type="RefSeq" id="WP_268612926.1">
    <property type="nucleotide sequence ID" value="NZ_CP113797.1"/>
</dbReference>
<dbReference type="Pfam" id="PF00528">
    <property type="entry name" value="BPD_transp_1"/>
    <property type="match status" value="1"/>
</dbReference>
<comment type="similarity">
    <text evidence="2">Belongs to the binding-protein-dependent transport system permease family. HisMQ subfamily.</text>
</comment>
<dbReference type="GO" id="GO:0043190">
    <property type="term" value="C:ATP-binding cassette (ABC) transporter complex"/>
    <property type="evidence" value="ECO:0007669"/>
    <property type="project" value="InterPro"/>
</dbReference>
<keyword evidence="6" id="KW-0029">Amino-acid transport</keyword>